<evidence type="ECO:0000313" key="2">
    <source>
        <dbReference type="Proteomes" id="UP000812966"/>
    </source>
</evidence>
<evidence type="ECO:0000313" key="1">
    <source>
        <dbReference type="EMBL" id="KAG7527710.1"/>
    </source>
</evidence>
<dbReference type="InterPro" id="IPR011009">
    <property type="entry name" value="Kinase-like_dom_sf"/>
</dbReference>
<reference evidence="1" key="1">
    <citation type="submission" date="2020-04" db="EMBL/GenBank/DDBJ databases">
        <title>Analysis of mating type loci in Filobasidium floriforme.</title>
        <authorList>
            <person name="Nowrousian M."/>
        </authorList>
    </citation>
    <scope>NUCLEOTIDE SEQUENCE</scope>
    <source>
        <strain evidence="1">CBS 6242</strain>
    </source>
</reference>
<dbReference type="Proteomes" id="UP000812966">
    <property type="component" value="Unassembled WGS sequence"/>
</dbReference>
<name>A0A8K0NMT3_9TREE</name>
<dbReference type="SUPFAM" id="SSF56112">
    <property type="entry name" value="Protein kinase-like (PK-like)"/>
    <property type="match status" value="1"/>
</dbReference>
<gene>
    <name evidence="1" type="ORF">FFLO_06658</name>
</gene>
<keyword evidence="2" id="KW-1185">Reference proteome</keyword>
<dbReference type="Gene3D" id="1.10.510.10">
    <property type="entry name" value="Transferase(Phosphotransferase) domain 1"/>
    <property type="match status" value="1"/>
</dbReference>
<dbReference type="AlphaFoldDB" id="A0A8K0NMT3"/>
<comment type="caution">
    <text evidence="1">The sequence shown here is derived from an EMBL/GenBank/DDBJ whole genome shotgun (WGS) entry which is preliminary data.</text>
</comment>
<protein>
    <recommendedName>
        <fullName evidence="3">Fungal-type protein kinase domain-containing protein</fullName>
    </recommendedName>
</protein>
<organism evidence="1 2">
    <name type="scientific">Filobasidium floriforme</name>
    <dbReference type="NCBI Taxonomy" id="5210"/>
    <lineage>
        <taxon>Eukaryota</taxon>
        <taxon>Fungi</taxon>
        <taxon>Dikarya</taxon>
        <taxon>Basidiomycota</taxon>
        <taxon>Agaricomycotina</taxon>
        <taxon>Tremellomycetes</taxon>
        <taxon>Filobasidiales</taxon>
        <taxon>Filobasidiaceae</taxon>
        <taxon>Filobasidium</taxon>
    </lineage>
</organism>
<dbReference type="EMBL" id="JABELV010000240">
    <property type="protein sequence ID" value="KAG7527710.1"/>
    <property type="molecule type" value="Genomic_DNA"/>
</dbReference>
<accession>A0A8K0NMT3</accession>
<sequence>MDLLASHARSFSPFKMYKVTLVDHADWDDDTLNSELARDIGARNRSPDQYIEVGRRWATEKPLIQRRFNQRNKYNDIEDVHSPGWSLHTRQWVSEQVEYGEQRRLMRDSAARYRDNFLELELVSQSEELVKKVQDTAEWLGGKPTELKDIIDFLARVASDPRKRTEYHDRLYGDVKPHIEYQSYEQHLEDRDLLTKKFVNLMKAIRDRVHGTNGNTTLDIRSNRRRPIRPNVSTVFHEGRDDGFDGYLSKPDIVMIKTNDEPPKPDSEDDSYETWEHVVLAAQVRLDKQDDMRAEAEFEMQWDIIPQMLDDQRFLLRHRPVTRTTYTFTLAGPCLRFWEFDPKTFASSRMYRLDDPEHAKDIVDIVAFLTDPEAPFHDRWIPDRGGVTIKPFDQEATQSWTWTDRESPYKYLCIRQALFDSRTVVFAGKAKRENTDDEPTDVIVKAWWTYREVEEYELKMLDHLHNGEPQLEFDPSHTDPVPMDIIDPKVIACLPRALGVVQVEQVDPEVWKTRTRGTPRSLCIMATSGPLGWNMPTEPDTAFSCNGREIVLGLRHYGQILLGVCESLWYAAIKGVHHRDISLGNIMWTWIEEVPGDPSSGRAVGYLVDFGIARYRDNPRFKYEYEDENEIENQGDVQVGMQDDWDSYVLALDDSRSGTPVFSSVHTARTKDFVRCYPEHKKRLVDAAKSDHALRKTNSKTSYQKTLLGLKVDSHRYIDDLESVVYAFLLQMARISGIDPEYDQQLEGLKDENVKREIWNDPLVRIFRSTPIVALPI</sequence>
<proteinExistence type="predicted"/>
<evidence type="ECO:0008006" key="3">
    <source>
        <dbReference type="Google" id="ProtNLM"/>
    </source>
</evidence>